<evidence type="ECO:0000256" key="1">
    <source>
        <dbReference type="SAM" id="MobiDB-lite"/>
    </source>
</evidence>
<reference evidence="2 3" key="1">
    <citation type="submission" date="2021-05" db="EMBL/GenBank/DDBJ databases">
        <title>Description of Cellulomonas sp. DKR-3 sp. nov.</title>
        <authorList>
            <person name="Dahal R.H."/>
            <person name="Chaudhary D.K."/>
        </authorList>
    </citation>
    <scope>NUCLEOTIDE SEQUENCE [LARGE SCALE GENOMIC DNA]</scope>
    <source>
        <strain evidence="2 3">DKR-3</strain>
    </source>
</reference>
<feature type="region of interest" description="Disordered" evidence="1">
    <location>
        <begin position="195"/>
        <end position="235"/>
    </location>
</feature>
<evidence type="ECO:0000313" key="2">
    <source>
        <dbReference type="EMBL" id="MBT0995473.1"/>
    </source>
</evidence>
<evidence type="ECO:0000313" key="3">
    <source>
        <dbReference type="Proteomes" id="UP000722125"/>
    </source>
</evidence>
<dbReference type="EMBL" id="JAHBOH010000002">
    <property type="protein sequence ID" value="MBT0995473.1"/>
    <property type="molecule type" value="Genomic_DNA"/>
</dbReference>
<name>A0ABS5U254_9CELL</name>
<comment type="caution">
    <text evidence="2">The sequence shown here is derived from an EMBL/GenBank/DDBJ whole genome shotgun (WGS) entry which is preliminary data.</text>
</comment>
<accession>A0ABS5U254</accession>
<proteinExistence type="predicted"/>
<organism evidence="2 3">
    <name type="scientific">Cellulomonas fulva</name>
    <dbReference type="NCBI Taxonomy" id="2835530"/>
    <lineage>
        <taxon>Bacteria</taxon>
        <taxon>Bacillati</taxon>
        <taxon>Actinomycetota</taxon>
        <taxon>Actinomycetes</taxon>
        <taxon>Micrococcales</taxon>
        <taxon>Cellulomonadaceae</taxon>
        <taxon>Cellulomonas</taxon>
    </lineage>
</organism>
<dbReference type="RefSeq" id="WP_214352455.1">
    <property type="nucleotide sequence ID" value="NZ_JAHBOH010000002.1"/>
</dbReference>
<gene>
    <name evidence="2" type="ORF">KIN34_14395</name>
</gene>
<dbReference type="Proteomes" id="UP000722125">
    <property type="component" value="Unassembled WGS sequence"/>
</dbReference>
<keyword evidence="3" id="KW-1185">Reference proteome</keyword>
<protein>
    <recommendedName>
        <fullName evidence="4">DUF4352 domain-containing protein</fullName>
    </recommendedName>
</protein>
<feature type="compositionally biased region" description="Polar residues" evidence="1">
    <location>
        <begin position="195"/>
        <end position="220"/>
    </location>
</feature>
<sequence>MQWLNRHRRLVFGLCVLAAAIAGWALGTWSTCGPTCAFNVTLFEAWGTWFGAIATAGALIYTARAVRAELARRNAERHDAAAELLAIAMTCTLRLAPKGLSNGSYTHCAVRFTNRTGHAVRNVVVRLGDDVLDGAALIAPGAQAWGFKRPLTDLGLGPALPERSAASTIRDQLQPRLVFEFSLRGSRYVRRGQNTQLASDAMQSSHAAGRTRSASHQPPASGSERSRRTQQIGGR</sequence>
<evidence type="ECO:0008006" key="4">
    <source>
        <dbReference type="Google" id="ProtNLM"/>
    </source>
</evidence>